<dbReference type="AlphaFoldDB" id="A0A7D9E184"/>
<comment type="caution">
    <text evidence="1">The sequence shown here is derived from an EMBL/GenBank/DDBJ whole genome shotgun (WGS) entry which is preliminary data.</text>
</comment>
<name>A0A7D9E184_PARCT</name>
<keyword evidence="2" id="KW-1185">Reference proteome</keyword>
<reference evidence="1" key="1">
    <citation type="submission" date="2020-04" db="EMBL/GenBank/DDBJ databases">
        <authorList>
            <person name="Alioto T."/>
            <person name="Alioto T."/>
            <person name="Gomez Garrido J."/>
        </authorList>
    </citation>
    <scope>NUCLEOTIDE SEQUENCE</scope>
    <source>
        <strain evidence="1">A484AB</strain>
    </source>
</reference>
<proteinExistence type="predicted"/>
<accession>A0A7D9E184</accession>
<sequence>MFKCKISRPKKKAQGNLSSYSGLFYENIHAYEEMKILRASPIKVTGGTTSTPRNEDVEAGQRMENIYPITSSIYAKGDGLVNETTSKVRRDTGALRHYNGRWS</sequence>
<protein>
    <submittedName>
        <fullName evidence="1">Uncharacterized protein</fullName>
    </submittedName>
</protein>
<organism evidence="1 2">
    <name type="scientific">Paramuricea clavata</name>
    <name type="common">Red gorgonian</name>
    <name type="synonym">Violescent sea-whip</name>
    <dbReference type="NCBI Taxonomy" id="317549"/>
    <lineage>
        <taxon>Eukaryota</taxon>
        <taxon>Metazoa</taxon>
        <taxon>Cnidaria</taxon>
        <taxon>Anthozoa</taxon>
        <taxon>Octocorallia</taxon>
        <taxon>Malacalcyonacea</taxon>
        <taxon>Plexauridae</taxon>
        <taxon>Paramuricea</taxon>
    </lineage>
</organism>
<evidence type="ECO:0000313" key="1">
    <source>
        <dbReference type="EMBL" id="CAB3998195.1"/>
    </source>
</evidence>
<dbReference type="Proteomes" id="UP001152795">
    <property type="component" value="Unassembled WGS sequence"/>
</dbReference>
<dbReference type="EMBL" id="CACRXK020003295">
    <property type="protein sequence ID" value="CAB3998195.1"/>
    <property type="molecule type" value="Genomic_DNA"/>
</dbReference>
<evidence type="ECO:0000313" key="2">
    <source>
        <dbReference type="Proteomes" id="UP001152795"/>
    </source>
</evidence>
<gene>
    <name evidence="1" type="ORF">PACLA_8A082314</name>
</gene>